<dbReference type="OrthoDB" id="2161780at2759"/>
<name>A0A9X0D8N5_9CNID</name>
<dbReference type="Proteomes" id="UP001163046">
    <property type="component" value="Unassembled WGS sequence"/>
</dbReference>
<protein>
    <submittedName>
        <fullName evidence="5">Uncharacterized protein</fullName>
    </submittedName>
</protein>
<reference evidence="5" key="1">
    <citation type="submission" date="2023-01" db="EMBL/GenBank/DDBJ databases">
        <title>Genome assembly of the deep-sea coral Lophelia pertusa.</title>
        <authorList>
            <person name="Herrera S."/>
            <person name="Cordes E."/>
        </authorList>
    </citation>
    <scope>NUCLEOTIDE SEQUENCE</scope>
    <source>
        <strain evidence="5">USNM1676648</strain>
        <tissue evidence="5">Polyp</tissue>
    </source>
</reference>
<evidence type="ECO:0000313" key="5">
    <source>
        <dbReference type="EMBL" id="KAJ7389683.1"/>
    </source>
</evidence>
<dbReference type="Pfam" id="PF00282">
    <property type="entry name" value="Pyridoxal_deC"/>
    <property type="match status" value="1"/>
</dbReference>
<gene>
    <name evidence="5" type="ORF">OS493_029572</name>
</gene>
<dbReference type="InterPro" id="IPR050477">
    <property type="entry name" value="GrpII_AminoAcid_Decarb"/>
</dbReference>
<evidence type="ECO:0000256" key="3">
    <source>
        <dbReference type="ARBA" id="ARBA00023239"/>
    </source>
</evidence>
<dbReference type="SUPFAM" id="SSF53383">
    <property type="entry name" value="PLP-dependent transferases"/>
    <property type="match status" value="1"/>
</dbReference>
<dbReference type="EMBL" id="MU825426">
    <property type="protein sequence ID" value="KAJ7389683.1"/>
    <property type="molecule type" value="Genomic_DNA"/>
</dbReference>
<proteinExistence type="inferred from homology"/>
<keyword evidence="6" id="KW-1185">Reference proteome</keyword>
<dbReference type="AlphaFoldDB" id="A0A9X0D8N5"/>
<evidence type="ECO:0000256" key="1">
    <source>
        <dbReference type="ARBA" id="ARBA00001933"/>
    </source>
</evidence>
<evidence type="ECO:0000256" key="4">
    <source>
        <dbReference type="RuleBase" id="RU000382"/>
    </source>
</evidence>
<keyword evidence="2 4" id="KW-0663">Pyridoxal phosphate</keyword>
<dbReference type="InterPro" id="IPR015421">
    <property type="entry name" value="PyrdxlP-dep_Trfase_major"/>
</dbReference>
<dbReference type="GO" id="GO:0030170">
    <property type="term" value="F:pyridoxal phosphate binding"/>
    <property type="evidence" value="ECO:0007669"/>
    <property type="project" value="InterPro"/>
</dbReference>
<dbReference type="InterPro" id="IPR015424">
    <property type="entry name" value="PyrdxlP-dep_Trfase"/>
</dbReference>
<dbReference type="PANTHER" id="PTHR42735">
    <property type="match status" value="1"/>
</dbReference>
<comment type="cofactor">
    <cofactor evidence="1 4">
        <name>pyridoxal 5'-phosphate</name>
        <dbReference type="ChEBI" id="CHEBI:597326"/>
    </cofactor>
</comment>
<comment type="similarity">
    <text evidence="4">Belongs to the group II decarboxylase family.</text>
</comment>
<keyword evidence="3 4" id="KW-0456">Lyase</keyword>
<dbReference type="InterPro" id="IPR002129">
    <property type="entry name" value="PyrdxlP-dep_de-COase"/>
</dbReference>
<comment type="caution">
    <text evidence="5">The sequence shown here is derived from an EMBL/GenBank/DDBJ whole genome shotgun (WGS) entry which is preliminary data.</text>
</comment>
<organism evidence="5 6">
    <name type="scientific">Desmophyllum pertusum</name>
    <dbReference type="NCBI Taxonomy" id="174260"/>
    <lineage>
        <taxon>Eukaryota</taxon>
        <taxon>Metazoa</taxon>
        <taxon>Cnidaria</taxon>
        <taxon>Anthozoa</taxon>
        <taxon>Hexacorallia</taxon>
        <taxon>Scleractinia</taxon>
        <taxon>Caryophylliina</taxon>
        <taxon>Caryophylliidae</taxon>
        <taxon>Desmophyllum</taxon>
    </lineage>
</organism>
<dbReference type="PANTHER" id="PTHR42735:SF4">
    <property type="entry name" value="PYRIDOXAL PHOSPHATE-DEPENDENT DECARBOXYLASE FAMILY PROTEIN"/>
    <property type="match status" value="1"/>
</dbReference>
<evidence type="ECO:0000313" key="6">
    <source>
        <dbReference type="Proteomes" id="UP001163046"/>
    </source>
</evidence>
<dbReference type="Gene3D" id="3.40.640.10">
    <property type="entry name" value="Type I PLP-dependent aspartate aminotransferase-like (Major domain)"/>
    <property type="match status" value="1"/>
</dbReference>
<sequence length="408" mass="45813">MLTMFTRCRRRFSKVSPTSAEEPAPVGSNIPHGLSTTYSKQREMFSRGDHLQNTHKQWAALGAWFMGPKAENGEVFRDLLTQAVDTHIGFRRSYFPCDPPYVTDDLRETASFQNAMNNLRSELDNLQKELMNSVPFFSSRYKGHVIWDTVMPANLGYMSAMLFNQNNCASEASTVTSKFETEVGTDLCVMLGYDRNKCMGHLTSGGSVANIEAIWAARNVKYFPLGLQEALQTDDRLAEARGYKASFFRRGEVAELVSGSKWELLNLDVDTILKMPSEVEDLTNLNHQQFMKIMSQYLYESVGVQEFVGRHKLTQSPCVIVPSTAHISLTKAVTILGLGRESLVTVSVDEDARMDSEELERVLKEKLEHNIPVITVVAIMGTSAESAVDPLKEILDLRQKFKMKASLI</sequence>
<accession>A0A9X0D8N5</accession>
<dbReference type="GO" id="GO:0019752">
    <property type="term" value="P:carboxylic acid metabolic process"/>
    <property type="evidence" value="ECO:0007669"/>
    <property type="project" value="InterPro"/>
</dbReference>
<evidence type="ECO:0000256" key="2">
    <source>
        <dbReference type="ARBA" id="ARBA00022898"/>
    </source>
</evidence>
<dbReference type="GO" id="GO:0016830">
    <property type="term" value="F:carbon-carbon lyase activity"/>
    <property type="evidence" value="ECO:0007669"/>
    <property type="project" value="InterPro"/>
</dbReference>